<evidence type="ECO:0000313" key="1">
    <source>
        <dbReference type="EMBL" id="QHT94746.1"/>
    </source>
</evidence>
<protein>
    <submittedName>
        <fullName evidence="1">Uncharacterized protein</fullName>
    </submittedName>
</protein>
<dbReference type="EMBL" id="MN740230">
    <property type="protein sequence ID" value="QHT94746.1"/>
    <property type="molecule type" value="Genomic_DNA"/>
</dbReference>
<organism evidence="1">
    <name type="scientific">viral metagenome</name>
    <dbReference type="NCBI Taxonomy" id="1070528"/>
    <lineage>
        <taxon>unclassified sequences</taxon>
        <taxon>metagenomes</taxon>
        <taxon>organismal metagenomes</taxon>
    </lineage>
</organism>
<name>A0A6C0IQN5_9ZZZZ</name>
<proteinExistence type="predicted"/>
<reference evidence="1" key="1">
    <citation type="journal article" date="2020" name="Nature">
        <title>Giant virus diversity and host interactions through global metagenomics.</title>
        <authorList>
            <person name="Schulz F."/>
            <person name="Roux S."/>
            <person name="Paez-Espino D."/>
            <person name="Jungbluth S."/>
            <person name="Walsh D.A."/>
            <person name="Denef V.J."/>
            <person name="McMahon K.D."/>
            <person name="Konstantinidis K.T."/>
            <person name="Eloe-Fadrosh E.A."/>
            <person name="Kyrpides N.C."/>
            <person name="Woyke T."/>
        </authorList>
    </citation>
    <scope>NUCLEOTIDE SEQUENCE</scope>
    <source>
        <strain evidence="1">GVMAG-M-3300024261-26</strain>
    </source>
</reference>
<dbReference type="AlphaFoldDB" id="A0A6C0IQN5"/>
<accession>A0A6C0IQN5</accession>
<sequence>MPKSFSSKNEKNILQSRKLHRRAVLLQYAMNEFFCVFKTGFPPEKEKMDIYFCPLFLSVTSFFFII</sequence>